<organism evidence="1 2">
    <name type="scientific">Portunus trituberculatus</name>
    <name type="common">Swimming crab</name>
    <name type="synonym">Neptunus trituberculatus</name>
    <dbReference type="NCBI Taxonomy" id="210409"/>
    <lineage>
        <taxon>Eukaryota</taxon>
        <taxon>Metazoa</taxon>
        <taxon>Ecdysozoa</taxon>
        <taxon>Arthropoda</taxon>
        <taxon>Crustacea</taxon>
        <taxon>Multicrustacea</taxon>
        <taxon>Malacostraca</taxon>
        <taxon>Eumalacostraca</taxon>
        <taxon>Eucarida</taxon>
        <taxon>Decapoda</taxon>
        <taxon>Pleocyemata</taxon>
        <taxon>Brachyura</taxon>
        <taxon>Eubrachyura</taxon>
        <taxon>Portunoidea</taxon>
        <taxon>Portunidae</taxon>
        <taxon>Portuninae</taxon>
        <taxon>Portunus</taxon>
    </lineage>
</organism>
<reference evidence="1 2" key="1">
    <citation type="submission" date="2019-05" db="EMBL/GenBank/DDBJ databases">
        <title>Another draft genome of Portunus trituberculatus and its Hox gene families provides insights of decapod evolution.</title>
        <authorList>
            <person name="Jeong J.-H."/>
            <person name="Song I."/>
            <person name="Kim S."/>
            <person name="Choi T."/>
            <person name="Kim D."/>
            <person name="Ryu S."/>
            <person name="Kim W."/>
        </authorList>
    </citation>
    <scope>NUCLEOTIDE SEQUENCE [LARGE SCALE GENOMIC DNA]</scope>
    <source>
        <tissue evidence="1">Muscle</tissue>
    </source>
</reference>
<comment type="caution">
    <text evidence="1">The sequence shown here is derived from an EMBL/GenBank/DDBJ whole genome shotgun (WGS) entry which is preliminary data.</text>
</comment>
<dbReference type="AlphaFoldDB" id="A0A5B7KGE4"/>
<gene>
    <name evidence="1" type="ORF">E2C01_102074</name>
</gene>
<name>A0A5B7KGE4_PORTR</name>
<evidence type="ECO:0000313" key="2">
    <source>
        <dbReference type="Proteomes" id="UP000324222"/>
    </source>
</evidence>
<protein>
    <submittedName>
        <fullName evidence="1">Uncharacterized protein</fullName>
    </submittedName>
</protein>
<evidence type="ECO:0000313" key="1">
    <source>
        <dbReference type="EMBL" id="MPD06270.1"/>
    </source>
</evidence>
<sequence length="65" mass="7543">MLFAGSYLSCSCYLLAKKQEGKARLASRLDWKGIAELLKEEREVQMEVKVEHANKKKGKKRKTRM</sequence>
<dbReference type="Proteomes" id="UP000324222">
    <property type="component" value="Unassembled WGS sequence"/>
</dbReference>
<accession>A0A5B7KGE4</accession>
<keyword evidence="2" id="KW-1185">Reference proteome</keyword>
<proteinExistence type="predicted"/>
<dbReference type="EMBL" id="VSRR010150252">
    <property type="protein sequence ID" value="MPD06270.1"/>
    <property type="molecule type" value="Genomic_DNA"/>
</dbReference>